<evidence type="ECO:0000256" key="1">
    <source>
        <dbReference type="ARBA" id="ARBA00008760"/>
    </source>
</evidence>
<dbReference type="HAMAP" id="MF_00373">
    <property type="entry name" value="Ribosomal_bL28"/>
    <property type="match status" value="1"/>
</dbReference>
<organism evidence="7 8">
    <name type="scientific">Candidatus Wallbacteria bacterium HGW-Wallbacteria-1</name>
    <dbReference type="NCBI Taxonomy" id="2013854"/>
    <lineage>
        <taxon>Bacteria</taxon>
        <taxon>Candidatus Walliibacteriota</taxon>
    </lineage>
</organism>
<dbReference type="InterPro" id="IPR037147">
    <property type="entry name" value="Ribosomal_bL28_sf"/>
</dbReference>
<dbReference type="PANTHER" id="PTHR39080">
    <property type="entry name" value="50S RIBOSOMAL PROTEIN L28"/>
    <property type="match status" value="1"/>
</dbReference>
<evidence type="ECO:0000256" key="3">
    <source>
        <dbReference type="ARBA" id="ARBA00023274"/>
    </source>
</evidence>
<dbReference type="GO" id="GO:0005840">
    <property type="term" value="C:ribosome"/>
    <property type="evidence" value="ECO:0007669"/>
    <property type="project" value="UniProtKB-KW"/>
</dbReference>
<evidence type="ECO:0000256" key="6">
    <source>
        <dbReference type="SAM" id="MobiDB-lite"/>
    </source>
</evidence>
<gene>
    <name evidence="5 7" type="primary">rpmB</name>
    <name evidence="7" type="ORF">CVV64_09325</name>
</gene>
<feature type="region of interest" description="Disordered" evidence="6">
    <location>
        <begin position="1"/>
        <end position="24"/>
    </location>
</feature>
<comment type="similarity">
    <text evidence="1 5">Belongs to the bacterial ribosomal protein bL28 family.</text>
</comment>
<sequence length="60" mass="6578">MSRQCEICGKSSQTGNAVSHSHRATKKLWKPNLQNTKVTVNGTTRKTRVCTTCLKSGKAD</sequence>
<dbReference type="AlphaFoldDB" id="A0A2N1PQK3"/>
<dbReference type="PANTHER" id="PTHR39080:SF1">
    <property type="entry name" value="LARGE RIBOSOMAL SUBUNIT PROTEIN BL28A"/>
    <property type="match status" value="1"/>
</dbReference>
<evidence type="ECO:0000256" key="2">
    <source>
        <dbReference type="ARBA" id="ARBA00022980"/>
    </source>
</evidence>
<evidence type="ECO:0000313" key="8">
    <source>
        <dbReference type="Proteomes" id="UP000233256"/>
    </source>
</evidence>
<dbReference type="NCBIfam" id="TIGR00009">
    <property type="entry name" value="L28"/>
    <property type="match status" value="1"/>
</dbReference>
<accession>A0A2N1PQK3</accession>
<dbReference type="GO" id="GO:1990904">
    <property type="term" value="C:ribonucleoprotein complex"/>
    <property type="evidence" value="ECO:0007669"/>
    <property type="project" value="UniProtKB-KW"/>
</dbReference>
<evidence type="ECO:0000256" key="4">
    <source>
        <dbReference type="ARBA" id="ARBA00035174"/>
    </source>
</evidence>
<keyword evidence="3 5" id="KW-0687">Ribonucleoprotein</keyword>
<reference evidence="7 8" key="1">
    <citation type="journal article" date="2017" name="ISME J.">
        <title>Potential for microbial H2 and metal transformations associated with novel bacteria and archaea in deep terrestrial subsurface sediments.</title>
        <authorList>
            <person name="Hernsdorf A.W."/>
            <person name="Amano Y."/>
            <person name="Miyakawa K."/>
            <person name="Ise K."/>
            <person name="Suzuki Y."/>
            <person name="Anantharaman K."/>
            <person name="Probst A."/>
            <person name="Burstein D."/>
            <person name="Thomas B.C."/>
            <person name="Banfield J.F."/>
        </authorList>
    </citation>
    <scope>NUCLEOTIDE SEQUENCE [LARGE SCALE GENOMIC DNA]</scope>
    <source>
        <strain evidence="7">HGW-Wallbacteria-1</strain>
    </source>
</reference>
<dbReference type="InterPro" id="IPR050096">
    <property type="entry name" value="Bacterial_rp_bL28"/>
</dbReference>
<dbReference type="InterPro" id="IPR034704">
    <property type="entry name" value="Ribosomal_bL28/bL31-like_sf"/>
</dbReference>
<dbReference type="GO" id="GO:0003735">
    <property type="term" value="F:structural constituent of ribosome"/>
    <property type="evidence" value="ECO:0007669"/>
    <property type="project" value="InterPro"/>
</dbReference>
<dbReference type="InterPro" id="IPR001383">
    <property type="entry name" value="Ribosomal_bL28_bact-type"/>
</dbReference>
<feature type="compositionally biased region" description="Polar residues" evidence="6">
    <location>
        <begin position="10"/>
        <end position="19"/>
    </location>
</feature>
<dbReference type="Gene3D" id="2.30.170.40">
    <property type="entry name" value="Ribosomal protein L28/L24"/>
    <property type="match status" value="1"/>
</dbReference>
<dbReference type="Proteomes" id="UP000233256">
    <property type="component" value="Unassembled WGS sequence"/>
</dbReference>
<comment type="caution">
    <text evidence="7">The sequence shown here is derived from an EMBL/GenBank/DDBJ whole genome shotgun (WGS) entry which is preliminary data.</text>
</comment>
<evidence type="ECO:0000313" key="7">
    <source>
        <dbReference type="EMBL" id="PKK90552.1"/>
    </source>
</evidence>
<dbReference type="Pfam" id="PF00830">
    <property type="entry name" value="Ribosomal_L28"/>
    <property type="match status" value="1"/>
</dbReference>
<dbReference type="SUPFAM" id="SSF143800">
    <property type="entry name" value="L28p-like"/>
    <property type="match status" value="1"/>
</dbReference>
<dbReference type="GO" id="GO:0006412">
    <property type="term" value="P:translation"/>
    <property type="evidence" value="ECO:0007669"/>
    <property type="project" value="UniProtKB-UniRule"/>
</dbReference>
<dbReference type="EMBL" id="PGXC01000005">
    <property type="protein sequence ID" value="PKK90552.1"/>
    <property type="molecule type" value="Genomic_DNA"/>
</dbReference>
<evidence type="ECO:0000256" key="5">
    <source>
        <dbReference type="HAMAP-Rule" id="MF_00373"/>
    </source>
</evidence>
<protein>
    <recommendedName>
        <fullName evidence="4 5">Large ribosomal subunit protein bL28</fullName>
    </recommendedName>
</protein>
<dbReference type="InterPro" id="IPR026569">
    <property type="entry name" value="Ribosomal_bL28"/>
</dbReference>
<keyword evidence="2 5" id="KW-0689">Ribosomal protein</keyword>
<name>A0A2N1PQK3_9BACT</name>
<proteinExistence type="inferred from homology"/>